<sequence length="182" mass="19679">MQQILRRISFSHVVVGSVSLAAALFLVGLLTREDVAEKPYLRIAGSGFIFNYRVADAYYGFTALVQKPVKAYSTIEASFEDPAGGPAHVVTARLTPRTSRYGLRSPPLRGIEADRPYHVSVRLLQNGDGALLFADDFTVTSQISDRIVPPEPLTIGPGYTRNPRLPNGWTAPAATGKLGHSG</sequence>
<evidence type="ECO:0000256" key="2">
    <source>
        <dbReference type="SAM" id="Phobius"/>
    </source>
</evidence>
<dbReference type="EMBL" id="JAFMPY010000041">
    <property type="protein sequence ID" value="MBO0906391.1"/>
    <property type="molecule type" value="Genomic_DNA"/>
</dbReference>
<accession>A0ABS3J9N6</accession>
<evidence type="ECO:0000313" key="3">
    <source>
        <dbReference type="EMBL" id="MBO0906391.1"/>
    </source>
</evidence>
<keyword evidence="2" id="KW-0472">Membrane</keyword>
<protein>
    <submittedName>
        <fullName evidence="3">Uncharacterized protein</fullName>
    </submittedName>
</protein>
<reference evidence="3 4" key="1">
    <citation type="submission" date="2021-03" db="EMBL/GenBank/DDBJ databases">
        <title>Whole genome sequence of Jiella sp. MQZ13P-4.</title>
        <authorList>
            <person name="Tuo L."/>
        </authorList>
    </citation>
    <scope>NUCLEOTIDE SEQUENCE [LARGE SCALE GENOMIC DNA]</scope>
    <source>
        <strain evidence="3 4">MQZ13P-4</strain>
    </source>
</reference>
<keyword evidence="2" id="KW-1133">Transmembrane helix</keyword>
<name>A0ABS3J9N6_9HYPH</name>
<comment type="caution">
    <text evidence="3">The sequence shown here is derived from an EMBL/GenBank/DDBJ whole genome shotgun (WGS) entry which is preliminary data.</text>
</comment>
<dbReference type="Proteomes" id="UP000664288">
    <property type="component" value="Unassembled WGS sequence"/>
</dbReference>
<keyword evidence="2" id="KW-0812">Transmembrane</keyword>
<dbReference type="RefSeq" id="WP_207353023.1">
    <property type="nucleotide sequence ID" value="NZ_JAFMPY010000041.1"/>
</dbReference>
<proteinExistence type="predicted"/>
<evidence type="ECO:0000313" key="4">
    <source>
        <dbReference type="Proteomes" id="UP000664288"/>
    </source>
</evidence>
<feature type="transmembrane region" description="Helical" evidence="2">
    <location>
        <begin position="12"/>
        <end position="31"/>
    </location>
</feature>
<feature type="region of interest" description="Disordered" evidence="1">
    <location>
        <begin position="154"/>
        <end position="182"/>
    </location>
</feature>
<organism evidence="3 4">
    <name type="scientific">Jiella sonneratiae</name>
    <dbReference type="NCBI Taxonomy" id="2816856"/>
    <lineage>
        <taxon>Bacteria</taxon>
        <taxon>Pseudomonadati</taxon>
        <taxon>Pseudomonadota</taxon>
        <taxon>Alphaproteobacteria</taxon>
        <taxon>Hyphomicrobiales</taxon>
        <taxon>Aurantimonadaceae</taxon>
        <taxon>Jiella</taxon>
    </lineage>
</organism>
<gene>
    <name evidence="3" type="ORF">J1C47_22300</name>
</gene>
<keyword evidence="4" id="KW-1185">Reference proteome</keyword>
<evidence type="ECO:0000256" key="1">
    <source>
        <dbReference type="SAM" id="MobiDB-lite"/>
    </source>
</evidence>